<keyword evidence="6" id="KW-0430">Lectin</keyword>
<evidence type="ECO:0000256" key="1">
    <source>
        <dbReference type="ARBA" id="ARBA00004613"/>
    </source>
</evidence>
<accession>A0ABQ8LWZ6</accession>
<name>A0ABQ8LWZ6_LABRO</name>
<dbReference type="PANTHER" id="PTHR24024:SF14">
    <property type="entry name" value="COLLECTIN-11"/>
    <property type="match status" value="1"/>
</dbReference>
<dbReference type="CDD" id="cd03591">
    <property type="entry name" value="CLECT_collectin_like"/>
    <property type="match status" value="1"/>
</dbReference>
<evidence type="ECO:0000256" key="16">
    <source>
        <dbReference type="SAM" id="MobiDB-lite"/>
    </source>
</evidence>
<organism evidence="18 19">
    <name type="scientific">Labeo rohita</name>
    <name type="common">Indian major carp</name>
    <name type="synonym">Cyprinus rohita</name>
    <dbReference type="NCBI Taxonomy" id="84645"/>
    <lineage>
        <taxon>Eukaryota</taxon>
        <taxon>Metazoa</taxon>
        <taxon>Chordata</taxon>
        <taxon>Craniata</taxon>
        <taxon>Vertebrata</taxon>
        <taxon>Euteleostomi</taxon>
        <taxon>Actinopterygii</taxon>
        <taxon>Neopterygii</taxon>
        <taxon>Teleostei</taxon>
        <taxon>Ostariophysi</taxon>
        <taxon>Cypriniformes</taxon>
        <taxon>Cyprinidae</taxon>
        <taxon>Labeoninae</taxon>
        <taxon>Labeonini</taxon>
        <taxon>Labeo</taxon>
    </lineage>
</organism>
<dbReference type="SMART" id="SM00034">
    <property type="entry name" value="CLECT"/>
    <property type="match status" value="1"/>
</dbReference>
<evidence type="ECO:0000313" key="19">
    <source>
        <dbReference type="Proteomes" id="UP000830375"/>
    </source>
</evidence>
<dbReference type="PROSITE" id="PS50041">
    <property type="entry name" value="C_TYPE_LECTIN_2"/>
    <property type="match status" value="1"/>
</dbReference>
<proteinExistence type="inferred from homology"/>
<dbReference type="InterPro" id="IPR016186">
    <property type="entry name" value="C-type_lectin-like/link_sf"/>
</dbReference>
<comment type="function">
    <text evidence="14">Lectin that plays a role in innate immunity, apoptosis and embryogenesis. Calcium-dependent lectin that binds self and non-self glycoproteins presenting high mannose oligosaccharides with at least one terminal alpha-1,2-linked mannose epitope. Primarily recognizes the terminal disaccharide of the glycan. Also recognizes a subset of fucosylated glycans and lipopolysaccharides. Plays a role in innate immunity through its ability to bind non-self sugars presented by microorganisms and to activate the complement through the recruitment of MAPS1. Also plays a role in apoptosis through its ability to bind in a calcium-independent manner the DNA present at the surface of apoptotic cells and to activate the complement in response to this binding. Finally, plays a role in development, probably serving as a guidance cue during the migration of neural crest cells and other cell types during embryogenesis.</text>
</comment>
<evidence type="ECO:0000256" key="2">
    <source>
        <dbReference type="ARBA" id="ARBA00022525"/>
    </source>
</evidence>
<comment type="subunit">
    <text evidence="15">Homotrimer; disulfide-linked. Interacts with MASP1; probably triggers the lectin pathway of complement.</text>
</comment>
<protein>
    <recommendedName>
        <fullName evidence="13">Collectin-11</fullName>
    </recommendedName>
</protein>
<evidence type="ECO:0000256" key="14">
    <source>
        <dbReference type="ARBA" id="ARBA00045618"/>
    </source>
</evidence>
<dbReference type="PANTHER" id="PTHR24024">
    <property type="entry name" value="PULMONARY SURFACTANT-ASSOCIATED PROTEIN A"/>
    <property type="match status" value="1"/>
</dbReference>
<evidence type="ECO:0000256" key="9">
    <source>
        <dbReference type="ARBA" id="ARBA00023035"/>
    </source>
</evidence>
<comment type="similarity">
    <text evidence="12">Belongs to the COLEC10/COLEC11 family.</text>
</comment>
<evidence type="ECO:0000256" key="11">
    <source>
        <dbReference type="ARBA" id="ARBA00023157"/>
    </source>
</evidence>
<dbReference type="InterPro" id="IPR033990">
    <property type="entry name" value="Collectin_CTLD"/>
</dbReference>
<dbReference type="PROSITE" id="PS00615">
    <property type="entry name" value="C_TYPE_LECTIN_1"/>
    <property type="match status" value="1"/>
</dbReference>
<dbReference type="InterPro" id="IPR016187">
    <property type="entry name" value="CTDL_fold"/>
</dbReference>
<dbReference type="InterPro" id="IPR001304">
    <property type="entry name" value="C-type_lectin-like"/>
</dbReference>
<keyword evidence="8" id="KW-0391">Immunity</keyword>
<evidence type="ECO:0000256" key="3">
    <source>
        <dbReference type="ARBA" id="ARBA00022588"/>
    </source>
</evidence>
<dbReference type="InterPro" id="IPR008160">
    <property type="entry name" value="Collagen"/>
</dbReference>
<dbReference type="Proteomes" id="UP000830375">
    <property type="component" value="Unassembled WGS sequence"/>
</dbReference>
<evidence type="ECO:0000256" key="8">
    <source>
        <dbReference type="ARBA" id="ARBA00022859"/>
    </source>
</evidence>
<dbReference type="Gene3D" id="3.10.100.10">
    <property type="entry name" value="Mannose-Binding Protein A, subunit A"/>
    <property type="match status" value="1"/>
</dbReference>
<dbReference type="InterPro" id="IPR051077">
    <property type="entry name" value="Ca-dependent_lectin"/>
</dbReference>
<keyword evidence="2" id="KW-0964">Secreted</keyword>
<dbReference type="EMBL" id="JACTAM010000017">
    <property type="protein sequence ID" value="KAI2654506.1"/>
    <property type="molecule type" value="Genomic_DNA"/>
</dbReference>
<feature type="domain" description="C-type lectin" evidence="17">
    <location>
        <begin position="290"/>
        <end position="406"/>
    </location>
</feature>
<evidence type="ECO:0000256" key="7">
    <source>
        <dbReference type="ARBA" id="ARBA00022837"/>
    </source>
</evidence>
<feature type="region of interest" description="Disordered" evidence="16">
    <location>
        <begin position="180"/>
        <end position="246"/>
    </location>
</feature>
<keyword evidence="4" id="KW-0479">Metal-binding</keyword>
<dbReference type="Pfam" id="PF01391">
    <property type="entry name" value="Collagen"/>
    <property type="match status" value="1"/>
</dbReference>
<evidence type="ECO:0000256" key="5">
    <source>
        <dbReference type="ARBA" id="ARBA00022729"/>
    </source>
</evidence>
<evidence type="ECO:0000313" key="18">
    <source>
        <dbReference type="EMBL" id="KAI2654506.1"/>
    </source>
</evidence>
<comment type="subcellular location">
    <subcellularLocation>
        <location evidence="1">Secreted</location>
    </subcellularLocation>
</comment>
<keyword evidence="7" id="KW-0106">Calcium</keyword>
<keyword evidence="5" id="KW-0732">Signal</keyword>
<sequence length="412" mass="45221">MVEWALRPTAEPPANLLILTQHKRAFSLSGAECRSKTSNSTLFKFKLYPRPLRFRDRTMPVSCRVCEMKNFRETTSEQTAINSLGSVYRLSLLHISGFEIQHKETSQCDCLLSSIDFEMKVDGEIVWENDGYKLIMGGEKLVACILVTMLSLTLMRSVYGQHMPEEPCSVQILVPGLKGEAGEKGEKGAPGRPGKVGPPGEPGPPGVKGQKGSPGRYGKMGPTGLKGIKGDMGDPGPKGPNGDPGVPCECAPLRKMIGEMDIQVAQLTNELKFIKNALPSPAAVAGIKETDSKVYLLVKEEKRYRDAEVFCQGRGGHLAMPKDAAANRAIAGYVTDAGLSRVYIGINDLEREGHFVYVERSPMTTFSKWREGEPNNAYDDEDCVEMVSSGEWIDVACHLTMYFVCEFDKDTV</sequence>
<evidence type="ECO:0000256" key="6">
    <source>
        <dbReference type="ARBA" id="ARBA00022734"/>
    </source>
</evidence>
<keyword evidence="19" id="KW-1185">Reference proteome</keyword>
<evidence type="ECO:0000256" key="13">
    <source>
        <dbReference type="ARBA" id="ARBA00040130"/>
    </source>
</evidence>
<gene>
    <name evidence="18" type="ORF">H4Q32_011240</name>
</gene>
<evidence type="ECO:0000259" key="17">
    <source>
        <dbReference type="PROSITE" id="PS50041"/>
    </source>
</evidence>
<comment type="caution">
    <text evidence="18">The sequence shown here is derived from an EMBL/GenBank/DDBJ whole genome shotgun (WGS) entry which is preliminary data.</text>
</comment>
<reference evidence="18 19" key="1">
    <citation type="submission" date="2022-01" db="EMBL/GenBank/DDBJ databases">
        <title>A high-quality chromosome-level genome assembly of rohu carp, Labeo rohita.</title>
        <authorList>
            <person name="Arick M.A. II"/>
            <person name="Hsu C.-Y."/>
            <person name="Magbanua Z."/>
            <person name="Pechanova O."/>
            <person name="Grover C."/>
            <person name="Miller E."/>
            <person name="Thrash A."/>
            <person name="Ezzel L."/>
            <person name="Alam S."/>
            <person name="Benzie J."/>
            <person name="Hamilton M."/>
            <person name="Karsi A."/>
            <person name="Lawrence M.L."/>
            <person name="Peterson D.G."/>
        </authorList>
    </citation>
    <scope>NUCLEOTIDE SEQUENCE [LARGE SCALE GENOMIC DNA]</scope>
    <source>
        <strain evidence="19">BAU-BD-2019</strain>
        <tissue evidence="18">Blood</tissue>
    </source>
</reference>
<feature type="compositionally biased region" description="Basic and acidic residues" evidence="16">
    <location>
        <begin position="180"/>
        <end position="189"/>
    </location>
</feature>
<evidence type="ECO:0000256" key="15">
    <source>
        <dbReference type="ARBA" id="ARBA00046592"/>
    </source>
</evidence>
<keyword evidence="3" id="KW-0399">Innate immunity</keyword>
<dbReference type="SUPFAM" id="SSF56436">
    <property type="entry name" value="C-type lectin-like"/>
    <property type="match status" value="1"/>
</dbReference>
<evidence type="ECO:0000256" key="4">
    <source>
        <dbReference type="ARBA" id="ARBA00022723"/>
    </source>
</evidence>
<evidence type="ECO:0000256" key="12">
    <source>
        <dbReference type="ARBA" id="ARBA00038195"/>
    </source>
</evidence>
<keyword evidence="9" id="KW-0465">Mannose-binding</keyword>
<keyword evidence="11" id="KW-1015">Disulfide bond</keyword>
<dbReference type="InterPro" id="IPR018378">
    <property type="entry name" value="C-type_lectin_CS"/>
</dbReference>
<keyword evidence="10" id="KW-0176">Collagen</keyword>
<dbReference type="Pfam" id="PF00059">
    <property type="entry name" value="Lectin_C"/>
    <property type="match status" value="1"/>
</dbReference>
<evidence type="ECO:0000256" key="10">
    <source>
        <dbReference type="ARBA" id="ARBA00023119"/>
    </source>
</evidence>